<accession>A0A1M4YVP8</accession>
<keyword evidence="1" id="KW-0472">Membrane</keyword>
<keyword evidence="3" id="KW-1185">Reference proteome</keyword>
<dbReference type="EMBL" id="FQUK01000030">
    <property type="protein sequence ID" value="SHF09805.1"/>
    <property type="molecule type" value="Genomic_DNA"/>
</dbReference>
<organism evidence="2 3">
    <name type="scientific">Thermomonas hydrothermalis</name>
    <dbReference type="NCBI Taxonomy" id="213588"/>
    <lineage>
        <taxon>Bacteria</taxon>
        <taxon>Pseudomonadati</taxon>
        <taxon>Pseudomonadota</taxon>
        <taxon>Gammaproteobacteria</taxon>
        <taxon>Lysobacterales</taxon>
        <taxon>Lysobacteraceae</taxon>
        <taxon>Thermomonas</taxon>
    </lineage>
</organism>
<feature type="transmembrane region" description="Helical" evidence="1">
    <location>
        <begin position="12"/>
        <end position="34"/>
    </location>
</feature>
<dbReference type="Proteomes" id="UP000242857">
    <property type="component" value="Unassembled WGS sequence"/>
</dbReference>
<keyword evidence="1" id="KW-0812">Transmembrane</keyword>
<evidence type="ECO:0000313" key="3">
    <source>
        <dbReference type="Proteomes" id="UP000242857"/>
    </source>
</evidence>
<dbReference type="RefSeq" id="WP_178137913.1">
    <property type="nucleotide sequence ID" value="NZ_FQUK01000030.1"/>
</dbReference>
<name>A0A1M4YVP8_9GAMM</name>
<proteinExistence type="predicted"/>
<evidence type="ECO:0000256" key="1">
    <source>
        <dbReference type="SAM" id="Phobius"/>
    </source>
</evidence>
<reference evidence="3" key="1">
    <citation type="submission" date="2016-11" db="EMBL/GenBank/DDBJ databases">
        <authorList>
            <person name="Varghese N."/>
            <person name="Submissions S."/>
        </authorList>
    </citation>
    <scope>NUCLEOTIDE SEQUENCE [LARGE SCALE GENOMIC DNA]</scope>
    <source>
        <strain evidence="3">DSM 14834</strain>
    </source>
</reference>
<evidence type="ECO:0000313" key="2">
    <source>
        <dbReference type="EMBL" id="SHF09805.1"/>
    </source>
</evidence>
<dbReference type="AlphaFoldDB" id="A0A1M4YVP8"/>
<gene>
    <name evidence="2" type="ORF">SAMN02745204_01788</name>
</gene>
<protein>
    <submittedName>
        <fullName evidence="2">Uncharacterized protein</fullName>
    </submittedName>
</protein>
<sequence length="45" mass="4860">MSAALRQVVIRYGSYPVVMLPAAVAAVAVASSVLPELRPFLEPYR</sequence>
<keyword evidence="1" id="KW-1133">Transmembrane helix</keyword>